<dbReference type="InterPro" id="IPR036526">
    <property type="entry name" value="C-N_Hydrolase_sf"/>
</dbReference>
<keyword evidence="1" id="KW-0378">Hydrolase</keyword>
<keyword evidence="4" id="KW-1185">Reference proteome</keyword>
<organism evidence="3 4">
    <name type="scientific">Flammeovirga kamogawensis</name>
    <dbReference type="NCBI Taxonomy" id="373891"/>
    <lineage>
        <taxon>Bacteria</taxon>
        <taxon>Pseudomonadati</taxon>
        <taxon>Bacteroidota</taxon>
        <taxon>Cytophagia</taxon>
        <taxon>Cytophagales</taxon>
        <taxon>Flammeovirgaceae</taxon>
        <taxon>Flammeovirga</taxon>
    </lineage>
</organism>
<dbReference type="SUPFAM" id="SSF56317">
    <property type="entry name" value="Carbon-nitrogen hydrolase"/>
    <property type="match status" value="1"/>
</dbReference>
<geneLocation type="plasmid" evidence="3 4">
    <name>p1</name>
</geneLocation>
<dbReference type="Proteomes" id="UP000682802">
    <property type="component" value="Plasmid p1"/>
</dbReference>
<name>A0ABX8H3W3_9BACT</name>
<accession>A0ABX8H3W3</accession>
<reference evidence="3 4" key="1">
    <citation type="submission" date="2021-05" db="EMBL/GenBank/DDBJ databases">
        <title>Comparative genomic studies on the polysaccharide-degrading batcterial strains of the Flammeovirga genus.</title>
        <authorList>
            <person name="Zewei F."/>
            <person name="Zheng Z."/>
            <person name="Yu L."/>
            <person name="Ruyue G."/>
            <person name="Yanhong M."/>
            <person name="Yuanyuan C."/>
            <person name="Jingyan G."/>
            <person name="Wenjun H."/>
        </authorList>
    </citation>
    <scope>NUCLEOTIDE SEQUENCE [LARGE SCALE GENOMIC DNA]</scope>
    <source>
        <strain evidence="3 4">YS10</strain>
        <plasmid evidence="3 4">p1</plasmid>
    </source>
</reference>
<evidence type="ECO:0000259" key="2">
    <source>
        <dbReference type="PROSITE" id="PS50263"/>
    </source>
</evidence>
<sequence>MSNQSKYIAPYHAVCITSNYEFVSSREEMKPIIDRLELDIKVAINFANTKLPVKLVLLSECVIQGFPDELQDMDPLKYLENIAIHIDGPEIERFKTIAKENAIYLAAGFRTVKPEFPDRYFNEAILFNPKGEIELQHYKHSVLFPTEHSATPHDVLDQWIDLYGDNLDSFFPVADTEIGKIGLCLAMGGSYPEYIRGMAMNGTEVLCRMGTPHPFDGAFKIQNQAHALNNTLFVVGAEVSTGTVVPNSSPVGMANGNSHIVKYDGSIISESVGGQGDYFLAGEIDVESLREFRISSMVANWTKDLKTEIIRKIYEKQILPPNMYKDKTPYNTKGYIKNVLKKQVELMIERGIYTPPSSSGWRDRIIGANLE</sequence>
<keyword evidence="3" id="KW-0614">Plasmid</keyword>
<dbReference type="Gene3D" id="3.60.110.10">
    <property type="entry name" value="Carbon-nitrogen hydrolase"/>
    <property type="match status" value="1"/>
</dbReference>
<dbReference type="PROSITE" id="PS50263">
    <property type="entry name" value="CN_HYDROLASE"/>
    <property type="match status" value="1"/>
</dbReference>
<evidence type="ECO:0000313" key="4">
    <source>
        <dbReference type="Proteomes" id="UP000682802"/>
    </source>
</evidence>
<evidence type="ECO:0000313" key="3">
    <source>
        <dbReference type="EMBL" id="QWG10485.1"/>
    </source>
</evidence>
<dbReference type="InterPro" id="IPR003010">
    <property type="entry name" value="C-N_Hydrolase"/>
</dbReference>
<dbReference type="PANTHER" id="PTHR43674">
    <property type="entry name" value="NITRILASE C965.09-RELATED"/>
    <property type="match status" value="1"/>
</dbReference>
<dbReference type="EMBL" id="CP076130">
    <property type="protein sequence ID" value="QWG10485.1"/>
    <property type="molecule type" value="Genomic_DNA"/>
</dbReference>
<dbReference type="InterPro" id="IPR050345">
    <property type="entry name" value="Aliph_Amidase/BUP"/>
</dbReference>
<dbReference type="Pfam" id="PF00795">
    <property type="entry name" value="CN_hydrolase"/>
    <property type="match status" value="1"/>
</dbReference>
<dbReference type="RefSeq" id="WP_158631244.1">
    <property type="nucleotide sequence ID" value="NZ_CP076130.1"/>
</dbReference>
<proteinExistence type="predicted"/>
<dbReference type="PANTHER" id="PTHR43674:SF2">
    <property type="entry name" value="BETA-UREIDOPROPIONASE"/>
    <property type="match status" value="1"/>
</dbReference>
<protein>
    <recommendedName>
        <fullName evidence="2">CN hydrolase domain-containing protein</fullName>
    </recommendedName>
</protein>
<gene>
    <name evidence="3" type="ORF">KM029_26275</name>
</gene>
<feature type="domain" description="CN hydrolase" evidence="2">
    <location>
        <begin position="11"/>
        <end position="286"/>
    </location>
</feature>
<evidence type="ECO:0000256" key="1">
    <source>
        <dbReference type="ARBA" id="ARBA00022801"/>
    </source>
</evidence>